<dbReference type="AlphaFoldDB" id="A0A644T850"/>
<dbReference type="CDD" id="cd18873">
    <property type="entry name" value="NUDIX_NadM_like"/>
    <property type="match status" value="1"/>
</dbReference>
<dbReference type="PANTHER" id="PTHR43736">
    <property type="entry name" value="ADP-RIBOSE PYROPHOSPHATASE"/>
    <property type="match status" value="1"/>
</dbReference>
<dbReference type="Pfam" id="PF00293">
    <property type="entry name" value="NUDIX"/>
    <property type="match status" value="1"/>
</dbReference>
<dbReference type="SUPFAM" id="SSF55811">
    <property type="entry name" value="Nudix"/>
    <property type="match status" value="1"/>
</dbReference>
<sequence>MSDYKKPSITVDIIIFNENHNDFRKSIRNNEFILIKRKNSPYKDHWAIPGGFVDYGESVECAALREAKEETGIDIKICELFGVYSDPKRDPRGHTITIVYLAMGNFDNIKAGSDASDSFISSFNDIINLDLAFDHNKILSDVFNRLK</sequence>
<feature type="domain" description="Nudix hydrolase" evidence="2">
    <location>
        <begin position="6"/>
        <end position="146"/>
    </location>
</feature>
<dbReference type="GO" id="GO:0016779">
    <property type="term" value="F:nucleotidyltransferase activity"/>
    <property type="evidence" value="ECO:0007669"/>
    <property type="project" value="UniProtKB-KW"/>
</dbReference>
<protein>
    <submittedName>
        <fullName evidence="3">Bifunctional NMN adenylyltransferase/Nudix hydrolase</fullName>
    </submittedName>
</protein>
<dbReference type="EMBL" id="VSSQ01000016">
    <property type="protein sequence ID" value="MPL62091.1"/>
    <property type="molecule type" value="Genomic_DNA"/>
</dbReference>
<evidence type="ECO:0000259" key="2">
    <source>
        <dbReference type="PROSITE" id="PS51462"/>
    </source>
</evidence>
<dbReference type="InterPro" id="IPR020084">
    <property type="entry name" value="NUDIX_hydrolase_CS"/>
</dbReference>
<gene>
    <name evidence="3" type="ORF">SDC9_07690</name>
</gene>
<organism evidence="3">
    <name type="scientific">bioreactor metagenome</name>
    <dbReference type="NCBI Taxonomy" id="1076179"/>
    <lineage>
        <taxon>unclassified sequences</taxon>
        <taxon>metagenomes</taxon>
        <taxon>ecological metagenomes</taxon>
    </lineage>
</organism>
<name>A0A644T850_9ZZZZ</name>
<dbReference type="GO" id="GO:0016787">
    <property type="term" value="F:hydrolase activity"/>
    <property type="evidence" value="ECO:0007669"/>
    <property type="project" value="UniProtKB-KW"/>
</dbReference>
<keyword evidence="1 3" id="KW-0378">Hydrolase</keyword>
<comment type="caution">
    <text evidence="3">The sequence shown here is derived from an EMBL/GenBank/DDBJ whole genome shotgun (WGS) entry which is preliminary data.</text>
</comment>
<proteinExistence type="predicted"/>
<dbReference type="PROSITE" id="PS00893">
    <property type="entry name" value="NUDIX_BOX"/>
    <property type="match status" value="1"/>
</dbReference>
<dbReference type="InterPro" id="IPR020476">
    <property type="entry name" value="Nudix_hydrolase"/>
</dbReference>
<reference evidence="3" key="1">
    <citation type="submission" date="2019-08" db="EMBL/GenBank/DDBJ databases">
        <authorList>
            <person name="Kucharzyk K."/>
            <person name="Murdoch R.W."/>
            <person name="Higgins S."/>
            <person name="Loffler F."/>
        </authorList>
    </citation>
    <scope>NUCLEOTIDE SEQUENCE</scope>
</reference>
<evidence type="ECO:0000313" key="3">
    <source>
        <dbReference type="EMBL" id="MPL62091.1"/>
    </source>
</evidence>
<evidence type="ECO:0000256" key="1">
    <source>
        <dbReference type="ARBA" id="ARBA00022801"/>
    </source>
</evidence>
<dbReference type="PRINTS" id="PR00502">
    <property type="entry name" value="NUDIXFAMILY"/>
</dbReference>
<dbReference type="PROSITE" id="PS51462">
    <property type="entry name" value="NUDIX"/>
    <property type="match status" value="1"/>
</dbReference>
<dbReference type="InterPro" id="IPR015797">
    <property type="entry name" value="NUDIX_hydrolase-like_dom_sf"/>
</dbReference>
<dbReference type="InterPro" id="IPR000086">
    <property type="entry name" value="NUDIX_hydrolase_dom"/>
</dbReference>
<dbReference type="PANTHER" id="PTHR43736:SF1">
    <property type="entry name" value="DIHYDRONEOPTERIN TRIPHOSPHATE DIPHOSPHATASE"/>
    <property type="match status" value="1"/>
</dbReference>
<keyword evidence="3" id="KW-0808">Transferase</keyword>
<keyword evidence="3" id="KW-0548">Nucleotidyltransferase</keyword>
<dbReference type="Gene3D" id="3.90.79.10">
    <property type="entry name" value="Nucleoside Triphosphate Pyrophosphohydrolase"/>
    <property type="match status" value="1"/>
</dbReference>
<accession>A0A644T850</accession>